<dbReference type="Gene3D" id="3.40.50.300">
    <property type="entry name" value="P-loop containing nucleotide triphosphate hydrolases"/>
    <property type="match status" value="1"/>
</dbReference>
<feature type="binding site" evidence="5">
    <location>
        <begin position="13"/>
        <end position="18"/>
    </location>
    <ligand>
        <name>ATP</name>
        <dbReference type="ChEBI" id="CHEBI:30616"/>
    </ligand>
</feature>
<proteinExistence type="inferred from homology"/>
<gene>
    <name evidence="5" type="primary">coaE</name>
    <name evidence="7" type="ORF">FX988_03588</name>
</gene>
<dbReference type="PANTHER" id="PTHR10695">
    <property type="entry name" value="DEPHOSPHO-COA KINASE-RELATED"/>
    <property type="match status" value="1"/>
</dbReference>
<reference evidence="7 8" key="1">
    <citation type="submission" date="2019-12" db="EMBL/GenBank/DDBJ databases">
        <title>Genome sequencing and assembly of endphytes of Porphyra tenera.</title>
        <authorList>
            <person name="Park J.M."/>
            <person name="Shin R."/>
            <person name="Jo S.H."/>
        </authorList>
    </citation>
    <scope>NUCLEOTIDE SEQUENCE [LARGE SCALE GENOMIC DNA]</scope>
    <source>
        <strain evidence="7 8">GPM4</strain>
    </source>
</reference>
<comment type="catalytic activity">
    <reaction evidence="5">
        <text>3'-dephospho-CoA + ATP = ADP + CoA + H(+)</text>
        <dbReference type="Rhea" id="RHEA:18245"/>
        <dbReference type="ChEBI" id="CHEBI:15378"/>
        <dbReference type="ChEBI" id="CHEBI:30616"/>
        <dbReference type="ChEBI" id="CHEBI:57287"/>
        <dbReference type="ChEBI" id="CHEBI:57328"/>
        <dbReference type="ChEBI" id="CHEBI:456216"/>
        <dbReference type="EC" id="2.7.1.24"/>
    </reaction>
</comment>
<dbReference type="PANTHER" id="PTHR10695:SF46">
    <property type="entry name" value="BIFUNCTIONAL COENZYME A SYNTHASE-RELATED"/>
    <property type="match status" value="1"/>
</dbReference>
<name>A0A857JQU3_9ALTE</name>
<keyword evidence="8" id="KW-1185">Reference proteome</keyword>
<dbReference type="GO" id="GO:0005524">
    <property type="term" value="F:ATP binding"/>
    <property type="evidence" value="ECO:0007669"/>
    <property type="project" value="UniProtKB-UniRule"/>
</dbReference>
<dbReference type="GO" id="GO:0015937">
    <property type="term" value="P:coenzyme A biosynthetic process"/>
    <property type="evidence" value="ECO:0007669"/>
    <property type="project" value="UniProtKB-UniRule"/>
</dbReference>
<dbReference type="NCBIfam" id="TIGR00152">
    <property type="entry name" value="dephospho-CoA kinase"/>
    <property type="match status" value="1"/>
</dbReference>
<evidence type="ECO:0000256" key="5">
    <source>
        <dbReference type="HAMAP-Rule" id="MF_00376"/>
    </source>
</evidence>
<keyword evidence="4 5" id="KW-0173">Coenzyme A biosynthesis</keyword>
<comment type="similarity">
    <text evidence="1 5">Belongs to the CoaE family.</text>
</comment>
<dbReference type="GO" id="GO:0005737">
    <property type="term" value="C:cytoplasm"/>
    <property type="evidence" value="ECO:0007669"/>
    <property type="project" value="UniProtKB-SubCell"/>
</dbReference>
<keyword evidence="3 5" id="KW-0067">ATP-binding</keyword>
<organism evidence="7 8">
    <name type="scientific">Paraglaciecola mesophila</name>
    <dbReference type="NCBI Taxonomy" id="197222"/>
    <lineage>
        <taxon>Bacteria</taxon>
        <taxon>Pseudomonadati</taxon>
        <taxon>Pseudomonadota</taxon>
        <taxon>Gammaproteobacteria</taxon>
        <taxon>Alteromonadales</taxon>
        <taxon>Alteromonadaceae</taxon>
        <taxon>Paraglaciecola</taxon>
    </lineage>
</organism>
<dbReference type="HAMAP" id="MF_00376">
    <property type="entry name" value="Dephospho_CoA_kinase"/>
    <property type="match status" value="1"/>
</dbReference>
<dbReference type="CDD" id="cd02022">
    <property type="entry name" value="DPCK"/>
    <property type="match status" value="1"/>
</dbReference>
<dbReference type="EMBL" id="CP047656">
    <property type="protein sequence ID" value="QHJ13327.1"/>
    <property type="molecule type" value="Genomic_DNA"/>
</dbReference>
<dbReference type="GO" id="GO:0004140">
    <property type="term" value="F:dephospho-CoA kinase activity"/>
    <property type="evidence" value="ECO:0007669"/>
    <property type="project" value="UniProtKB-UniRule"/>
</dbReference>
<dbReference type="SUPFAM" id="SSF52540">
    <property type="entry name" value="P-loop containing nucleoside triphosphate hydrolases"/>
    <property type="match status" value="1"/>
</dbReference>
<keyword evidence="5" id="KW-0963">Cytoplasm</keyword>
<protein>
    <recommendedName>
        <fullName evidence="5 6">Dephospho-CoA kinase</fullName>
        <ecNumber evidence="5 6">2.7.1.24</ecNumber>
    </recommendedName>
    <alternativeName>
        <fullName evidence="5">Dephosphocoenzyme A kinase</fullName>
    </alternativeName>
</protein>
<accession>A0A857JQU3</accession>
<dbReference type="UniPathway" id="UPA00241">
    <property type="reaction ID" value="UER00356"/>
</dbReference>
<dbReference type="KEGG" id="pmes:FX988_03588"/>
<comment type="function">
    <text evidence="5">Catalyzes the phosphorylation of the 3'-hydroxyl group of dephosphocoenzyme A to form coenzyme A.</text>
</comment>
<evidence type="ECO:0000256" key="6">
    <source>
        <dbReference type="NCBIfam" id="TIGR00152"/>
    </source>
</evidence>
<evidence type="ECO:0000256" key="2">
    <source>
        <dbReference type="ARBA" id="ARBA00022741"/>
    </source>
</evidence>
<sequence>MSQFVVGVSGGIGSGKTTVTNAFAKLNVDIIDADVISRDVVAPGTKGLRAIVEKFGSGILDQGQCLNRRALREIIFSDEQAKSWLNALLHPLIRQETLRQTMDATSAYCMLSVPLLVENGSYKNVDRVLIVDVPESTQVTRSMARDKAEEALIKSIMASQASRQQRLEVADDVIDNSGNESELSKQVLALHQRYLQFANAVAQS</sequence>
<keyword evidence="5 7" id="KW-0418">Kinase</keyword>
<dbReference type="EC" id="2.7.1.24" evidence="5 6"/>
<evidence type="ECO:0000256" key="3">
    <source>
        <dbReference type="ARBA" id="ARBA00022840"/>
    </source>
</evidence>
<comment type="pathway">
    <text evidence="5">Cofactor biosynthesis; coenzyme A biosynthesis; CoA from (R)-pantothenate: step 5/5.</text>
</comment>
<evidence type="ECO:0000256" key="1">
    <source>
        <dbReference type="ARBA" id="ARBA00009018"/>
    </source>
</evidence>
<keyword evidence="2 5" id="KW-0547">Nucleotide-binding</keyword>
<dbReference type="RefSeq" id="WP_160181427.1">
    <property type="nucleotide sequence ID" value="NZ_CP047656.1"/>
</dbReference>
<dbReference type="AlphaFoldDB" id="A0A857JQU3"/>
<dbReference type="InterPro" id="IPR001977">
    <property type="entry name" value="Depp_CoAkinase"/>
</dbReference>
<dbReference type="Pfam" id="PF01121">
    <property type="entry name" value="CoaE"/>
    <property type="match status" value="1"/>
</dbReference>
<evidence type="ECO:0000313" key="7">
    <source>
        <dbReference type="EMBL" id="QHJ13327.1"/>
    </source>
</evidence>
<evidence type="ECO:0000313" key="8">
    <source>
        <dbReference type="Proteomes" id="UP000464524"/>
    </source>
</evidence>
<dbReference type="InterPro" id="IPR027417">
    <property type="entry name" value="P-loop_NTPase"/>
</dbReference>
<dbReference type="Proteomes" id="UP000464524">
    <property type="component" value="Chromosome"/>
</dbReference>
<keyword evidence="5 7" id="KW-0808">Transferase</keyword>
<evidence type="ECO:0000256" key="4">
    <source>
        <dbReference type="ARBA" id="ARBA00022993"/>
    </source>
</evidence>
<comment type="subcellular location">
    <subcellularLocation>
        <location evidence="5">Cytoplasm</location>
    </subcellularLocation>
</comment>
<dbReference type="OrthoDB" id="9812943at2"/>
<dbReference type="PROSITE" id="PS51219">
    <property type="entry name" value="DPCK"/>
    <property type="match status" value="1"/>
</dbReference>